<feature type="chain" id="PRO_5011680914" evidence="5">
    <location>
        <begin position="21"/>
        <end position="289"/>
    </location>
</feature>
<dbReference type="PANTHER" id="PTHR42852">
    <property type="entry name" value="THIOL:DISULFIDE INTERCHANGE PROTEIN DSBE"/>
    <property type="match status" value="1"/>
</dbReference>
<organism evidence="7 8">
    <name type="scientific">Chitinophaga arvensicola</name>
    <dbReference type="NCBI Taxonomy" id="29529"/>
    <lineage>
        <taxon>Bacteria</taxon>
        <taxon>Pseudomonadati</taxon>
        <taxon>Bacteroidota</taxon>
        <taxon>Chitinophagia</taxon>
        <taxon>Chitinophagales</taxon>
        <taxon>Chitinophagaceae</taxon>
        <taxon>Chitinophaga</taxon>
    </lineage>
</organism>
<evidence type="ECO:0000256" key="4">
    <source>
        <dbReference type="ARBA" id="ARBA00023284"/>
    </source>
</evidence>
<dbReference type="SUPFAM" id="SSF52833">
    <property type="entry name" value="Thioredoxin-like"/>
    <property type="match status" value="1"/>
</dbReference>
<protein>
    <submittedName>
        <fullName evidence="7">Peroxiredoxin</fullName>
    </submittedName>
</protein>
<dbReference type="PROSITE" id="PS00194">
    <property type="entry name" value="THIOREDOXIN_1"/>
    <property type="match status" value="1"/>
</dbReference>
<dbReference type="InterPro" id="IPR013766">
    <property type="entry name" value="Thioredoxin_domain"/>
</dbReference>
<dbReference type="PROSITE" id="PS51352">
    <property type="entry name" value="THIOREDOXIN_2"/>
    <property type="match status" value="1"/>
</dbReference>
<keyword evidence="4" id="KW-0676">Redox-active center</keyword>
<evidence type="ECO:0000313" key="8">
    <source>
        <dbReference type="Proteomes" id="UP000199310"/>
    </source>
</evidence>
<dbReference type="OrthoDB" id="750178at2"/>
<dbReference type="GO" id="GO:0030313">
    <property type="term" value="C:cell envelope"/>
    <property type="evidence" value="ECO:0007669"/>
    <property type="project" value="UniProtKB-SubCell"/>
</dbReference>
<dbReference type="Proteomes" id="UP000199310">
    <property type="component" value="Unassembled WGS sequence"/>
</dbReference>
<dbReference type="GO" id="GO:0016491">
    <property type="term" value="F:oxidoreductase activity"/>
    <property type="evidence" value="ECO:0007669"/>
    <property type="project" value="InterPro"/>
</dbReference>
<dbReference type="EMBL" id="FOJG01000001">
    <property type="protein sequence ID" value="SEW37661.1"/>
    <property type="molecule type" value="Genomic_DNA"/>
</dbReference>
<evidence type="ECO:0000259" key="6">
    <source>
        <dbReference type="PROSITE" id="PS51352"/>
    </source>
</evidence>
<dbReference type="Gene3D" id="3.40.30.10">
    <property type="entry name" value="Glutaredoxin"/>
    <property type="match status" value="1"/>
</dbReference>
<dbReference type="InterPro" id="IPR000866">
    <property type="entry name" value="AhpC/TSA"/>
</dbReference>
<comment type="subcellular location">
    <subcellularLocation>
        <location evidence="1">Cell envelope</location>
    </subcellularLocation>
</comment>
<keyword evidence="5" id="KW-0732">Signal</keyword>
<dbReference type="InterPro" id="IPR036249">
    <property type="entry name" value="Thioredoxin-like_sf"/>
</dbReference>
<dbReference type="AlphaFoldDB" id="A0A1I0RA51"/>
<dbReference type="GO" id="GO:0016209">
    <property type="term" value="F:antioxidant activity"/>
    <property type="evidence" value="ECO:0007669"/>
    <property type="project" value="InterPro"/>
</dbReference>
<dbReference type="STRING" id="29529.SAMN04488122_2533"/>
<accession>A0A1I0RA51</accession>
<feature type="signal peptide" evidence="5">
    <location>
        <begin position="1"/>
        <end position="20"/>
    </location>
</feature>
<dbReference type="PANTHER" id="PTHR42852:SF6">
    <property type="entry name" value="THIOL:DISULFIDE INTERCHANGE PROTEIN DSBE"/>
    <property type="match status" value="1"/>
</dbReference>
<evidence type="ECO:0000256" key="2">
    <source>
        <dbReference type="ARBA" id="ARBA00022748"/>
    </source>
</evidence>
<keyword evidence="8" id="KW-1185">Reference proteome</keyword>
<sequence length="289" mass="32718">MKSSLLFAVACTLYTGSLLAQSSPTDTLIRSRQKAELTTALKDIDQQVADRNQAWYDAQKAKAKYDTIGLAQYREDVRGLKLIRKKQEITFIQQHPDYIVSVEALKDAIGPIPDDITIYERLFKGLKKPVQKSEEGIKLKKTIDGFMTVRLGATAPAFSSPDTLGNPVQLKDYKGKYVLLDFWASWCGPCREENPIVVAAYHRFKDKNFDILSVSLDQADQKAAWLKAIAHDGLTWKHVSDLKYWNNAVAELYMIRSIPQNFLIDPRGKIIAKDLRGAQLTKKLEEILQ</sequence>
<evidence type="ECO:0000256" key="3">
    <source>
        <dbReference type="ARBA" id="ARBA00023157"/>
    </source>
</evidence>
<dbReference type="RefSeq" id="WP_089895164.1">
    <property type="nucleotide sequence ID" value="NZ_FOJG01000001.1"/>
</dbReference>
<gene>
    <name evidence="7" type="ORF">SAMN04488122_2533</name>
</gene>
<dbReference type="Pfam" id="PF00578">
    <property type="entry name" value="AhpC-TSA"/>
    <property type="match status" value="1"/>
</dbReference>
<dbReference type="GO" id="GO:0017004">
    <property type="term" value="P:cytochrome complex assembly"/>
    <property type="evidence" value="ECO:0007669"/>
    <property type="project" value="UniProtKB-KW"/>
</dbReference>
<keyword evidence="2" id="KW-0201">Cytochrome c-type biogenesis</keyword>
<evidence type="ECO:0000256" key="5">
    <source>
        <dbReference type="SAM" id="SignalP"/>
    </source>
</evidence>
<dbReference type="CDD" id="cd02966">
    <property type="entry name" value="TlpA_like_family"/>
    <property type="match status" value="1"/>
</dbReference>
<feature type="domain" description="Thioredoxin" evidence="6">
    <location>
        <begin position="149"/>
        <end position="289"/>
    </location>
</feature>
<dbReference type="InterPro" id="IPR050553">
    <property type="entry name" value="Thioredoxin_ResA/DsbE_sf"/>
</dbReference>
<keyword evidence="3" id="KW-1015">Disulfide bond</keyword>
<reference evidence="8" key="1">
    <citation type="submission" date="2016-10" db="EMBL/GenBank/DDBJ databases">
        <authorList>
            <person name="Varghese N."/>
            <person name="Submissions S."/>
        </authorList>
    </citation>
    <scope>NUCLEOTIDE SEQUENCE [LARGE SCALE GENOMIC DNA]</scope>
    <source>
        <strain evidence="8">DSM 3695</strain>
    </source>
</reference>
<evidence type="ECO:0000256" key="1">
    <source>
        <dbReference type="ARBA" id="ARBA00004196"/>
    </source>
</evidence>
<evidence type="ECO:0000313" key="7">
    <source>
        <dbReference type="EMBL" id="SEW37661.1"/>
    </source>
</evidence>
<name>A0A1I0RA51_9BACT</name>
<proteinExistence type="predicted"/>
<dbReference type="InterPro" id="IPR017937">
    <property type="entry name" value="Thioredoxin_CS"/>
</dbReference>